<dbReference type="AlphaFoldDB" id="A0A4R5CCL2"/>
<dbReference type="Proteomes" id="UP000294513">
    <property type="component" value="Unassembled WGS sequence"/>
</dbReference>
<keyword evidence="2" id="KW-1185">Reference proteome</keyword>
<gene>
    <name evidence="1" type="ORF">E1298_01800</name>
</gene>
<dbReference type="OrthoDB" id="5198039at2"/>
<dbReference type="RefSeq" id="WP_131888955.1">
    <property type="nucleotide sequence ID" value="NZ_SMKU01000003.1"/>
</dbReference>
<name>A0A4R5CCL2_9ACTN</name>
<reference evidence="1 2" key="1">
    <citation type="submission" date="2019-03" db="EMBL/GenBank/DDBJ databases">
        <title>Draft genome sequences of novel Actinobacteria.</title>
        <authorList>
            <person name="Sahin N."/>
            <person name="Ay H."/>
            <person name="Saygin H."/>
        </authorList>
    </citation>
    <scope>NUCLEOTIDE SEQUENCE [LARGE SCALE GENOMIC DNA]</scope>
    <source>
        <strain evidence="1 2">H3C3</strain>
    </source>
</reference>
<comment type="caution">
    <text evidence="1">The sequence shown here is derived from an EMBL/GenBank/DDBJ whole genome shotgun (WGS) entry which is preliminary data.</text>
</comment>
<sequence length="201" mass="22904">MSDDENDPFFVDLLKGDLEYISYWAEVQPVPNEDGVFSVRERDKLRDVNGRQVGGVLVDINTILQGWEKLRRLEEHGGFAHCGAIGTRVTAIDVDRKFGGAEGLEYDRCIADAVVQMGLFGELRYGNYAPHDQEATRAVFEALFADAPDSFDSLGYNWSRCRSVGDYKKHAIRHLLDHSELSEWQLEAADWEEIFRHFTSE</sequence>
<accession>A0A4R5CCL2</accession>
<organism evidence="1 2">
    <name type="scientific">Actinomadura rubrisoli</name>
    <dbReference type="NCBI Taxonomy" id="2530368"/>
    <lineage>
        <taxon>Bacteria</taxon>
        <taxon>Bacillati</taxon>
        <taxon>Actinomycetota</taxon>
        <taxon>Actinomycetes</taxon>
        <taxon>Streptosporangiales</taxon>
        <taxon>Thermomonosporaceae</taxon>
        <taxon>Actinomadura</taxon>
    </lineage>
</organism>
<dbReference type="EMBL" id="SMKU01000003">
    <property type="protein sequence ID" value="TDD97195.1"/>
    <property type="molecule type" value="Genomic_DNA"/>
</dbReference>
<evidence type="ECO:0000313" key="2">
    <source>
        <dbReference type="Proteomes" id="UP000294513"/>
    </source>
</evidence>
<proteinExistence type="predicted"/>
<evidence type="ECO:0000313" key="1">
    <source>
        <dbReference type="EMBL" id="TDD97195.1"/>
    </source>
</evidence>
<protein>
    <submittedName>
        <fullName evidence="1">Uncharacterized protein</fullName>
    </submittedName>
</protein>